<dbReference type="RefSeq" id="WP_176764158.1">
    <property type="nucleotide sequence ID" value="NZ_FNAG01000006.1"/>
</dbReference>
<proteinExistence type="predicted"/>
<dbReference type="Proteomes" id="UP000199603">
    <property type="component" value="Unassembled WGS sequence"/>
</dbReference>
<keyword evidence="1" id="KW-1133">Transmembrane helix</keyword>
<keyword evidence="3" id="KW-1185">Reference proteome</keyword>
<name>A0A1G6X939_9GAMM</name>
<sequence>MPHVSKGQRLAAIVVRALVSAFLVWWVASYWWPIAGFWAVCVAGFLLAVFAEAPLAKTKDGLANKA</sequence>
<feature type="transmembrane region" description="Helical" evidence="1">
    <location>
        <begin position="9"/>
        <end position="28"/>
    </location>
</feature>
<protein>
    <submittedName>
        <fullName evidence="2">Uncharacterized protein</fullName>
    </submittedName>
</protein>
<dbReference type="EMBL" id="FNAG01000006">
    <property type="protein sequence ID" value="SDD74644.1"/>
    <property type="molecule type" value="Genomic_DNA"/>
</dbReference>
<feature type="transmembrane region" description="Helical" evidence="1">
    <location>
        <begin position="34"/>
        <end position="55"/>
    </location>
</feature>
<reference evidence="2 3" key="1">
    <citation type="submission" date="2016-10" db="EMBL/GenBank/DDBJ databases">
        <authorList>
            <person name="de Groot N.N."/>
        </authorList>
    </citation>
    <scope>NUCLEOTIDE SEQUENCE [LARGE SCALE GENOMIC DNA]</scope>
    <source>
        <strain evidence="2 3">DSM 16957</strain>
    </source>
</reference>
<accession>A0A1G6X939</accession>
<evidence type="ECO:0000256" key="1">
    <source>
        <dbReference type="SAM" id="Phobius"/>
    </source>
</evidence>
<gene>
    <name evidence="2" type="ORF">SAMN04488509_106105</name>
</gene>
<dbReference type="AlphaFoldDB" id="A0A1G6X939"/>
<keyword evidence="1" id="KW-0812">Transmembrane</keyword>
<keyword evidence="1" id="KW-0472">Membrane</keyword>
<evidence type="ECO:0000313" key="2">
    <source>
        <dbReference type="EMBL" id="SDD74644.1"/>
    </source>
</evidence>
<evidence type="ECO:0000313" key="3">
    <source>
        <dbReference type="Proteomes" id="UP000199603"/>
    </source>
</evidence>
<dbReference type="STRING" id="265719.SAMN04488509_106105"/>
<organism evidence="2 3">
    <name type="scientific">Aquimonas voraii</name>
    <dbReference type="NCBI Taxonomy" id="265719"/>
    <lineage>
        <taxon>Bacteria</taxon>
        <taxon>Pseudomonadati</taxon>
        <taxon>Pseudomonadota</taxon>
        <taxon>Gammaproteobacteria</taxon>
        <taxon>Lysobacterales</taxon>
        <taxon>Lysobacteraceae</taxon>
        <taxon>Aquimonas</taxon>
    </lineage>
</organism>